<protein>
    <submittedName>
        <fullName evidence="1">Uncharacterized protein</fullName>
    </submittedName>
</protein>
<comment type="caution">
    <text evidence="1">The sequence shown here is derived from an EMBL/GenBank/DDBJ whole genome shotgun (WGS) entry which is preliminary data.</text>
</comment>
<evidence type="ECO:0000313" key="2">
    <source>
        <dbReference type="Proteomes" id="UP000602745"/>
    </source>
</evidence>
<gene>
    <name evidence="1" type="ORF">GCM10007276_23120</name>
</gene>
<organism evidence="1 2">
    <name type="scientific">Agaricicola taiwanensis</name>
    <dbReference type="NCBI Taxonomy" id="591372"/>
    <lineage>
        <taxon>Bacteria</taxon>
        <taxon>Pseudomonadati</taxon>
        <taxon>Pseudomonadota</taxon>
        <taxon>Alphaproteobacteria</taxon>
        <taxon>Rhodobacterales</taxon>
        <taxon>Paracoccaceae</taxon>
        <taxon>Agaricicola</taxon>
    </lineage>
</organism>
<dbReference type="AlphaFoldDB" id="A0A8J3DVX9"/>
<evidence type="ECO:0000313" key="1">
    <source>
        <dbReference type="EMBL" id="GGE45325.1"/>
    </source>
</evidence>
<keyword evidence="2" id="KW-1185">Reference proteome</keyword>
<dbReference type="Proteomes" id="UP000602745">
    <property type="component" value="Unassembled WGS sequence"/>
</dbReference>
<name>A0A8J3DVX9_9RHOB</name>
<sequence>MIAIEQLMLILIMIRVHRLRPASRRVDIGEIRLLPTGRIKIAVVLAAVGMADKSGELRERIILTEPFVFRSALVRG</sequence>
<accession>A0A8J3DVX9</accession>
<reference evidence="1" key="2">
    <citation type="submission" date="2020-09" db="EMBL/GenBank/DDBJ databases">
        <authorList>
            <person name="Sun Q."/>
            <person name="Sedlacek I."/>
        </authorList>
    </citation>
    <scope>NUCLEOTIDE SEQUENCE</scope>
    <source>
        <strain evidence="1">CCM 7684</strain>
    </source>
</reference>
<proteinExistence type="predicted"/>
<dbReference type="EMBL" id="BMCP01000002">
    <property type="protein sequence ID" value="GGE45325.1"/>
    <property type="molecule type" value="Genomic_DNA"/>
</dbReference>
<reference evidence="1" key="1">
    <citation type="journal article" date="2014" name="Int. J. Syst. Evol. Microbiol.">
        <title>Complete genome sequence of Corynebacterium casei LMG S-19264T (=DSM 44701T), isolated from a smear-ripened cheese.</title>
        <authorList>
            <consortium name="US DOE Joint Genome Institute (JGI-PGF)"/>
            <person name="Walter F."/>
            <person name="Albersmeier A."/>
            <person name="Kalinowski J."/>
            <person name="Ruckert C."/>
        </authorList>
    </citation>
    <scope>NUCLEOTIDE SEQUENCE</scope>
    <source>
        <strain evidence="1">CCM 7684</strain>
    </source>
</reference>